<dbReference type="PANTHER" id="PTHR10629:SF54">
    <property type="entry name" value="DNA METHYLTRANSFERASE DIM-2"/>
    <property type="match status" value="1"/>
</dbReference>
<dbReference type="GO" id="GO:0003886">
    <property type="term" value="F:DNA (cytosine-5-)-methyltransferase activity"/>
    <property type="evidence" value="ECO:0007669"/>
    <property type="project" value="UniProtKB-EC"/>
</dbReference>
<reference evidence="11 12" key="1">
    <citation type="journal article" date="2012" name="PLoS Pathog.">
        <title>Diverse lifestyles and strategies of plant pathogenesis encoded in the genomes of eighteen Dothideomycetes fungi.</title>
        <authorList>
            <person name="Ohm R.A."/>
            <person name="Feau N."/>
            <person name="Henrissat B."/>
            <person name="Schoch C.L."/>
            <person name="Horwitz B.A."/>
            <person name="Barry K.W."/>
            <person name="Condon B.J."/>
            <person name="Copeland A.C."/>
            <person name="Dhillon B."/>
            <person name="Glaser F."/>
            <person name="Hesse C.N."/>
            <person name="Kosti I."/>
            <person name="LaButti K."/>
            <person name="Lindquist E.A."/>
            <person name="Lucas S."/>
            <person name="Salamov A.A."/>
            <person name="Bradshaw R.E."/>
            <person name="Ciuffetti L."/>
            <person name="Hamelin R.C."/>
            <person name="Kema G.H.J."/>
            <person name="Lawrence C."/>
            <person name="Scott J.A."/>
            <person name="Spatafora J.W."/>
            <person name="Turgeon B.G."/>
            <person name="de Wit P.J.G.M."/>
            <person name="Zhong S."/>
            <person name="Goodwin S.B."/>
            <person name="Grigoriev I.V."/>
        </authorList>
    </citation>
    <scope>NUCLEOTIDE SEQUENCE [LARGE SCALE GENOMIC DNA]</scope>
    <source>
        <strain evidence="12">ND90Pr / ATCC 201652</strain>
    </source>
</reference>
<dbReference type="AlphaFoldDB" id="M2TBX3"/>
<evidence type="ECO:0000256" key="9">
    <source>
        <dbReference type="SAM" id="MobiDB-lite"/>
    </source>
</evidence>
<evidence type="ECO:0000256" key="8">
    <source>
        <dbReference type="PROSITE-ProRule" id="PRU01016"/>
    </source>
</evidence>
<dbReference type="OrthoDB" id="5376140at2759"/>
<dbReference type="InterPro" id="IPR001025">
    <property type="entry name" value="BAH_dom"/>
</dbReference>
<dbReference type="Proteomes" id="UP000016934">
    <property type="component" value="Unassembled WGS sequence"/>
</dbReference>
<dbReference type="GO" id="GO:0044027">
    <property type="term" value="P:negative regulation of gene expression via chromosomal CpG island methylation"/>
    <property type="evidence" value="ECO:0007669"/>
    <property type="project" value="TreeGrafter"/>
</dbReference>
<proteinExistence type="inferred from homology"/>
<dbReference type="HOGENOM" id="CLU_003836_1_1_1"/>
<comment type="subcellular location">
    <subcellularLocation>
        <location evidence="1">Nucleus</location>
    </subcellularLocation>
</comment>
<dbReference type="InterPro" id="IPR029063">
    <property type="entry name" value="SAM-dependent_MTases_sf"/>
</dbReference>
<dbReference type="eggNOG" id="ENOG502R6QN">
    <property type="taxonomic scope" value="Eukaryota"/>
</dbReference>
<dbReference type="Gene3D" id="3.90.120.10">
    <property type="entry name" value="DNA Methylase, subunit A, domain 2"/>
    <property type="match status" value="1"/>
</dbReference>
<keyword evidence="12" id="KW-1185">Reference proteome</keyword>
<dbReference type="OMA" id="TFDVIWY"/>
<dbReference type="PROSITE" id="PS51038">
    <property type="entry name" value="BAH"/>
    <property type="match status" value="1"/>
</dbReference>
<keyword evidence="3 8" id="KW-0489">Methyltransferase</keyword>
<dbReference type="RefSeq" id="XP_007697858.1">
    <property type="nucleotide sequence ID" value="XM_007699668.1"/>
</dbReference>
<dbReference type="Pfam" id="PF00145">
    <property type="entry name" value="DNA_methylase"/>
    <property type="match status" value="1"/>
</dbReference>
<dbReference type="InterPro" id="IPR057215">
    <property type="entry name" value="DUF7893"/>
</dbReference>
<dbReference type="STRING" id="665912.M2TBX3"/>
<feature type="region of interest" description="Disordered" evidence="9">
    <location>
        <begin position="1"/>
        <end position="22"/>
    </location>
</feature>
<feature type="active site" evidence="8">
    <location>
        <position position="701"/>
    </location>
</feature>
<organism evidence="11 12">
    <name type="scientific">Cochliobolus sativus (strain ND90Pr / ATCC 201652)</name>
    <name type="common">Common root rot and spot blotch fungus</name>
    <name type="synonym">Bipolaris sorokiniana</name>
    <dbReference type="NCBI Taxonomy" id="665912"/>
    <lineage>
        <taxon>Eukaryota</taxon>
        <taxon>Fungi</taxon>
        <taxon>Dikarya</taxon>
        <taxon>Ascomycota</taxon>
        <taxon>Pezizomycotina</taxon>
        <taxon>Dothideomycetes</taxon>
        <taxon>Pleosporomycetidae</taxon>
        <taxon>Pleosporales</taxon>
        <taxon>Pleosporineae</taxon>
        <taxon>Pleosporaceae</taxon>
        <taxon>Bipolaris</taxon>
    </lineage>
</organism>
<dbReference type="Gene3D" id="3.40.50.150">
    <property type="entry name" value="Vaccinia Virus protein VP39"/>
    <property type="match status" value="1"/>
</dbReference>
<feature type="domain" description="BAH" evidence="10">
    <location>
        <begin position="330"/>
        <end position="451"/>
    </location>
</feature>
<name>M2TBX3_COCSN</name>
<protein>
    <recommendedName>
        <fullName evidence="2">DNA (cytosine-5-)-methyltransferase</fullName>
        <ecNumber evidence="2">2.1.1.37</ecNumber>
    </recommendedName>
</protein>
<evidence type="ECO:0000259" key="10">
    <source>
        <dbReference type="PROSITE" id="PS51038"/>
    </source>
</evidence>
<dbReference type="KEGG" id="bsc:COCSADRAFT_179654"/>
<dbReference type="EMBL" id="KB445640">
    <property type="protein sequence ID" value="EMD66342.1"/>
    <property type="molecule type" value="Genomic_DNA"/>
</dbReference>
<feature type="compositionally biased region" description="Low complexity" evidence="9">
    <location>
        <begin position="1115"/>
        <end position="1126"/>
    </location>
</feature>
<dbReference type="PRINTS" id="PR00105">
    <property type="entry name" value="C5METTRFRASE"/>
</dbReference>
<dbReference type="InterPro" id="IPR001525">
    <property type="entry name" value="C5_MeTfrase"/>
</dbReference>
<dbReference type="Pfam" id="PF25423">
    <property type="entry name" value="DUF7893"/>
    <property type="match status" value="1"/>
</dbReference>
<dbReference type="PANTHER" id="PTHR10629">
    <property type="entry name" value="CYTOSINE-SPECIFIC METHYLTRANSFERASE"/>
    <property type="match status" value="1"/>
</dbReference>
<evidence type="ECO:0000313" key="11">
    <source>
        <dbReference type="EMBL" id="EMD66342.1"/>
    </source>
</evidence>
<evidence type="ECO:0000256" key="5">
    <source>
        <dbReference type="ARBA" id="ARBA00022691"/>
    </source>
</evidence>
<dbReference type="GO" id="GO:0003682">
    <property type="term" value="F:chromatin binding"/>
    <property type="evidence" value="ECO:0007669"/>
    <property type="project" value="InterPro"/>
</dbReference>
<evidence type="ECO:0000313" key="12">
    <source>
        <dbReference type="Proteomes" id="UP000016934"/>
    </source>
</evidence>
<evidence type="ECO:0000256" key="1">
    <source>
        <dbReference type="ARBA" id="ARBA00004123"/>
    </source>
</evidence>
<accession>M2TBX3</accession>
<keyword evidence="7" id="KW-0539">Nucleus</keyword>
<dbReference type="InterPro" id="IPR050390">
    <property type="entry name" value="C5-Methyltransferase"/>
</dbReference>
<evidence type="ECO:0000256" key="4">
    <source>
        <dbReference type="ARBA" id="ARBA00022679"/>
    </source>
</evidence>
<dbReference type="GeneID" id="19133208"/>
<dbReference type="GO" id="GO:0003677">
    <property type="term" value="F:DNA binding"/>
    <property type="evidence" value="ECO:0007669"/>
    <property type="project" value="UniProtKB-KW"/>
</dbReference>
<dbReference type="InterPro" id="IPR043151">
    <property type="entry name" value="BAH_sf"/>
</dbReference>
<comment type="similarity">
    <text evidence="8">Belongs to the class I-like SAM-binding methyltransferase superfamily. C5-methyltransferase family.</text>
</comment>
<gene>
    <name evidence="11" type="ORF">COCSADRAFT_179654</name>
</gene>
<dbReference type="GO" id="GO:0032259">
    <property type="term" value="P:methylation"/>
    <property type="evidence" value="ECO:0007669"/>
    <property type="project" value="UniProtKB-KW"/>
</dbReference>
<dbReference type="GO" id="GO:0005634">
    <property type="term" value="C:nucleus"/>
    <property type="evidence" value="ECO:0007669"/>
    <property type="project" value="UniProtKB-SubCell"/>
</dbReference>
<feature type="compositionally biased region" description="Polar residues" evidence="9">
    <location>
        <begin position="1"/>
        <end position="14"/>
    </location>
</feature>
<dbReference type="SUPFAM" id="SSF53335">
    <property type="entry name" value="S-adenosyl-L-methionine-dependent methyltransferases"/>
    <property type="match status" value="1"/>
</dbReference>
<keyword evidence="6" id="KW-0238">DNA-binding</keyword>
<evidence type="ECO:0000256" key="6">
    <source>
        <dbReference type="ARBA" id="ARBA00023125"/>
    </source>
</evidence>
<dbReference type="PROSITE" id="PS51679">
    <property type="entry name" value="SAM_MT_C5"/>
    <property type="match status" value="1"/>
</dbReference>
<dbReference type="Gene3D" id="2.30.30.490">
    <property type="match status" value="2"/>
</dbReference>
<sequence>MSTSSDFARSQATDWSPPIPATPELDAIHDIKLEQKQRIRTTYNEHKPGKQRLVVDLHDFEIYRSPDYEKRAYELASLHFLGLPLNKKLCFDGFVRLENVERYVQGVPFQQCSIKDYTDKQNPEVTSYIQSEMAANDKEYDIWYRLTQPIPQYQSLQDAFLWIAQLGKHVLHYMEGASRSLACFREDFHTFLKDRFSDNRDFEKWHAAFRNQVDFRVAIVTYIEYLYKEASNRPNSDQFVGQPLWVECMARAVTPNIPRKSDSEQTVATPAVYACFKDMYFGKQIRLQAPSTSVLDKQEYRKKKLGFSTTSSESLSYAELSKSCQPYEASPVMVGDVVAVVPDEADSRLWKHTKRDWLAYVQRTQTLDNGVQQLFVVWLYWPHDTNIAKAHYPLENEVFLSDHCNCTERALLSTDVKGKYYIDWCPSIINAKDLFVRQKYIREGSSFVSMKNNDKICSCHKETTYKPVATTYKSGDTVYLTPPKNHRLLEPVIIHQIDERKGSVTVRKLLRLGRDCAELAKNLQRSNIAPNELVLTDDYSETKPDQIERHCSIRFVSKSDITASKVPFPYNRQGAGDLWFISTGLSINDGQKRLLYLRRLPRNVRQRTKIGLDNKLRGLSIFSGGGLLDRGLEEGGAVDFRTIVDFSQHAIRTQQANIKNSTTVCLYCGSVNTFLNSALKGDTSFFARVGAVDFIAAGCPCVAFSGLQQNHLSPSSLLNASLISTFCSFVDLYRPLYGVLENVLNISSERAGSALSQMVACLVSFGYQVNQYIMDSWNYGSPQRRSRAILTIAAPGLQPIMQPYHTHRRSDEEVRGRSLGQLPNGEFCAGRQYYPTPFYHVPAETVSSGLPDIGYSTAQTCIPYPDHRIPCVPTGKDRALLDCIPKEPPGCGYKEAEELGIIPPYLRRKREIGKSYQRIKRAGLVPTITTSACISDARSGAVVHWEESRSISLQEARRAQGIDDTEPIIGTIRDQWRIAGNGVDRKVGFAIGLGLLRAVESNDLEFTSTGTAETYSTSIEDADDSLIPSPYKHDGGFSHLEQTLRSGVSRLSLAPMDCKAKPILQSAHVKRTREEDLDSSKLPKKQARTSKAQDAAANLENRATPIDMGRNSRQSSTGSTVSTVSTKARYTRHSGLPVEFVPKNWSKKVEAKRRDWI</sequence>
<reference evidence="12" key="2">
    <citation type="journal article" date="2013" name="PLoS Genet.">
        <title>Comparative genome structure, secondary metabolite, and effector coding capacity across Cochliobolus pathogens.</title>
        <authorList>
            <person name="Condon B.J."/>
            <person name="Leng Y."/>
            <person name="Wu D."/>
            <person name="Bushley K.E."/>
            <person name="Ohm R.A."/>
            <person name="Otillar R."/>
            <person name="Martin J."/>
            <person name="Schackwitz W."/>
            <person name="Grimwood J."/>
            <person name="MohdZainudin N."/>
            <person name="Xue C."/>
            <person name="Wang R."/>
            <person name="Manning V.A."/>
            <person name="Dhillon B."/>
            <person name="Tu Z.J."/>
            <person name="Steffenson B.J."/>
            <person name="Salamov A."/>
            <person name="Sun H."/>
            <person name="Lowry S."/>
            <person name="LaButti K."/>
            <person name="Han J."/>
            <person name="Copeland A."/>
            <person name="Lindquist E."/>
            <person name="Barry K."/>
            <person name="Schmutz J."/>
            <person name="Baker S.E."/>
            <person name="Ciuffetti L.M."/>
            <person name="Grigoriev I.V."/>
            <person name="Zhong S."/>
            <person name="Turgeon B.G."/>
        </authorList>
    </citation>
    <scope>NUCLEOTIDE SEQUENCE [LARGE SCALE GENOMIC DNA]</scope>
    <source>
        <strain evidence="12">ND90Pr / ATCC 201652</strain>
    </source>
</reference>
<dbReference type="EC" id="2.1.1.37" evidence="2"/>
<evidence type="ECO:0000256" key="7">
    <source>
        <dbReference type="ARBA" id="ARBA00023242"/>
    </source>
</evidence>
<keyword evidence="4 8" id="KW-0808">Transferase</keyword>
<evidence type="ECO:0000256" key="3">
    <source>
        <dbReference type="ARBA" id="ARBA00022603"/>
    </source>
</evidence>
<feature type="compositionally biased region" description="Basic and acidic residues" evidence="9">
    <location>
        <begin position="1072"/>
        <end position="1081"/>
    </location>
</feature>
<feature type="region of interest" description="Disordered" evidence="9">
    <location>
        <begin position="1064"/>
        <end position="1133"/>
    </location>
</feature>
<keyword evidence="5 8" id="KW-0949">S-adenosyl-L-methionine</keyword>
<evidence type="ECO:0000256" key="2">
    <source>
        <dbReference type="ARBA" id="ARBA00011975"/>
    </source>
</evidence>